<feature type="transmembrane region" description="Helical" evidence="1">
    <location>
        <begin position="72"/>
        <end position="89"/>
    </location>
</feature>
<sequence>MKAMSRTRERHLIIFSSAVIIVMTMVLQFVYEKSTPDYLFHNAIRLILCMVLAAVAFLLPGKAFKGGSGINWALKIMFSMMVFVLALQTPKQYPNLDITLHPQKTIYMGAMPTGSVSLSEIFDVPAGIIFTMQYTGKHNTLKPATLNKESLTIYFEDKPITFEWWRHVDLMEGNIVASPTDIALREIKPGEKFRHDTQFSDMSENITWGALIKKLKGQNQKTTEIIISSVIDNKTIMITCKISKEEYMSRFEEYQDITYVALSCLPE</sequence>
<evidence type="ECO:0000313" key="2">
    <source>
        <dbReference type="EMBL" id="SEA38006.1"/>
    </source>
</evidence>
<name>A0A1H4AQ44_9GAMM</name>
<organism evidence="2 3">
    <name type="scientific">Thiothrix caldifontis</name>
    <dbReference type="NCBI Taxonomy" id="525918"/>
    <lineage>
        <taxon>Bacteria</taxon>
        <taxon>Pseudomonadati</taxon>
        <taxon>Pseudomonadota</taxon>
        <taxon>Gammaproteobacteria</taxon>
        <taxon>Thiotrichales</taxon>
        <taxon>Thiotrichaceae</taxon>
        <taxon>Thiothrix</taxon>
    </lineage>
</organism>
<feature type="transmembrane region" description="Helical" evidence="1">
    <location>
        <begin position="12"/>
        <end position="31"/>
    </location>
</feature>
<keyword evidence="1" id="KW-0812">Transmembrane</keyword>
<dbReference type="AlphaFoldDB" id="A0A1H4AQ44"/>
<evidence type="ECO:0000256" key="1">
    <source>
        <dbReference type="SAM" id="Phobius"/>
    </source>
</evidence>
<reference evidence="2 3" key="1">
    <citation type="submission" date="2016-10" db="EMBL/GenBank/DDBJ databases">
        <authorList>
            <person name="de Groot N.N."/>
        </authorList>
    </citation>
    <scope>NUCLEOTIDE SEQUENCE [LARGE SCALE GENOMIC DNA]</scope>
    <source>
        <strain evidence="2 3">DSM 21228</strain>
    </source>
</reference>
<evidence type="ECO:0000313" key="3">
    <source>
        <dbReference type="Proteomes" id="UP000199397"/>
    </source>
</evidence>
<dbReference type="Proteomes" id="UP000199397">
    <property type="component" value="Unassembled WGS sequence"/>
</dbReference>
<protein>
    <submittedName>
        <fullName evidence="2">Uncharacterized protein</fullName>
    </submittedName>
</protein>
<keyword evidence="1" id="KW-0472">Membrane</keyword>
<accession>A0A1H4AQ44</accession>
<proteinExistence type="predicted"/>
<dbReference type="EMBL" id="FNQP01000007">
    <property type="protein sequence ID" value="SEA38006.1"/>
    <property type="molecule type" value="Genomic_DNA"/>
</dbReference>
<dbReference type="RefSeq" id="WP_093066892.1">
    <property type="nucleotide sequence ID" value="NZ_FNQP01000007.1"/>
</dbReference>
<keyword evidence="3" id="KW-1185">Reference proteome</keyword>
<gene>
    <name evidence="2" type="ORF">SAMN05660964_01449</name>
</gene>
<dbReference type="STRING" id="525918.SAMN05660964_01449"/>
<feature type="transmembrane region" description="Helical" evidence="1">
    <location>
        <begin position="43"/>
        <end position="60"/>
    </location>
</feature>
<keyword evidence="1" id="KW-1133">Transmembrane helix</keyword>